<reference evidence="3" key="1">
    <citation type="journal article" date="2019" name="Int. J. Syst. Evol. Microbiol.">
        <title>The Global Catalogue of Microorganisms (GCM) 10K type strain sequencing project: providing services to taxonomists for standard genome sequencing and annotation.</title>
        <authorList>
            <consortium name="The Broad Institute Genomics Platform"/>
            <consortium name="The Broad Institute Genome Sequencing Center for Infectious Disease"/>
            <person name="Wu L."/>
            <person name="Ma J."/>
        </authorList>
    </citation>
    <scope>NUCLEOTIDE SEQUENCE [LARGE SCALE GENOMIC DNA]</scope>
    <source>
        <strain evidence="3">JCM 16001</strain>
    </source>
</reference>
<comment type="caution">
    <text evidence="2">The sequence shown here is derived from an EMBL/GenBank/DDBJ whole genome shotgun (WGS) entry which is preliminary data.</text>
</comment>
<proteinExistence type="predicted"/>
<sequence>MALRTRRIAQGLAALALAAGAVLAASAPAQADAKECTSYLEGAGYIVGPLVRHACDAWAGYPLCYSSLLDLGVLPRHADVACYYATRW</sequence>
<dbReference type="Proteomes" id="UP001499851">
    <property type="component" value="Unassembled WGS sequence"/>
</dbReference>
<gene>
    <name evidence="2" type="ORF">GCM10009830_30010</name>
</gene>
<feature type="signal peptide" evidence="1">
    <location>
        <begin position="1"/>
        <end position="31"/>
    </location>
</feature>
<organism evidence="2 3">
    <name type="scientific">Glycomyces endophyticus</name>
    <dbReference type="NCBI Taxonomy" id="480996"/>
    <lineage>
        <taxon>Bacteria</taxon>
        <taxon>Bacillati</taxon>
        <taxon>Actinomycetota</taxon>
        <taxon>Actinomycetes</taxon>
        <taxon>Glycomycetales</taxon>
        <taxon>Glycomycetaceae</taxon>
        <taxon>Glycomyces</taxon>
    </lineage>
</organism>
<dbReference type="EMBL" id="BAAAQF010000010">
    <property type="protein sequence ID" value="GAA1680916.1"/>
    <property type="molecule type" value="Genomic_DNA"/>
</dbReference>
<name>A0ABP4T1T5_9ACTN</name>
<accession>A0ABP4T1T5</accession>
<dbReference type="InterPro" id="IPR006311">
    <property type="entry name" value="TAT_signal"/>
</dbReference>
<evidence type="ECO:0000256" key="1">
    <source>
        <dbReference type="SAM" id="SignalP"/>
    </source>
</evidence>
<protein>
    <submittedName>
        <fullName evidence="2">Uncharacterized protein</fullName>
    </submittedName>
</protein>
<evidence type="ECO:0000313" key="2">
    <source>
        <dbReference type="EMBL" id="GAA1680916.1"/>
    </source>
</evidence>
<feature type="chain" id="PRO_5045514537" evidence="1">
    <location>
        <begin position="32"/>
        <end position="88"/>
    </location>
</feature>
<keyword evidence="3" id="KW-1185">Reference proteome</keyword>
<keyword evidence="1" id="KW-0732">Signal</keyword>
<dbReference type="RefSeq" id="WP_344487730.1">
    <property type="nucleotide sequence ID" value="NZ_BAAAQF010000010.1"/>
</dbReference>
<evidence type="ECO:0000313" key="3">
    <source>
        <dbReference type="Proteomes" id="UP001499851"/>
    </source>
</evidence>
<dbReference type="PROSITE" id="PS51318">
    <property type="entry name" value="TAT"/>
    <property type="match status" value="1"/>
</dbReference>